<feature type="compositionally biased region" description="Basic residues" evidence="1">
    <location>
        <begin position="369"/>
        <end position="380"/>
    </location>
</feature>
<comment type="caution">
    <text evidence="2">The sequence shown here is derived from an EMBL/GenBank/DDBJ whole genome shotgun (WGS) entry which is preliminary data.</text>
</comment>
<dbReference type="Proteomes" id="UP001489004">
    <property type="component" value="Unassembled WGS sequence"/>
</dbReference>
<accession>A0AAW1R696</accession>
<protein>
    <recommendedName>
        <fullName evidence="4">Neurochondrin-like protein</fullName>
    </recommendedName>
</protein>
<organism evidence="2 3">
    <name type="scientific">[Myrmecia] bisecta</name>
    <dbReference type="NCBI Taxonomy" id="41462"/>
    <lineage>
        <taxon>Eukaryota</taxon>
        <taxon>Viridiplantae</taxon>
        <taxon>Chlorophyta</taxon>
        <taxon>core chlorophytes</taxon>
        <taxon>Trebouxiophyceae</taxon>
        <taxon>Trebouxiales</taxon>
        <taxon>Trebouxiaceae</taxon>
        <taxon>Myrmecia</taxon>
    </lineage>
</organism>
<feature type="region of interest" description="Disordered" evidence="1">
    <location>
        <begin position="357"/>
        <end position="383"/>
    </location>
</feature>
<name>A0AAW1R696_9CHLO</name>
<dbReference type="EMBL" id="JALJOR010000001">
    <property type="protein sequence ID" value="KAK9828985.1"/>
    <property type="molecule type" value="Genomic_DNA"/>
</dbReference>
<evidence type="ECO:0008006" key="4">
    <source>
        <dbReference type="Google" id="ProtNLM"/>
    </source>
</evidence>
<evidence type="ECO:0000313" key="3">
    <source>
        <dbReference type="Proteomes" id="UP001489004"/>
    </source>
</evidence>
<gene>
    <name evidence="2" type="ORF">WJX72_003234</name>
</gene>
<sequence>MGVAVPAAKALSHALARVTGAPIGALEPCLNFTGEAAVIIGAFAKLLAYVVQPSDFEDSSNGIRAAVMRLGNALLLRRRDVCGNLDELKGREPANDCPDELADWMIRVPLACGLVAVGVRDCPAIAAKLACLTSLKSAFELLEVAIKTSAPFDLAGMANNAHGVYLLVMYLLEASKLHTGHVEPQSLLIDAIGWVELGMRADLDRHFGSPYWAAQMQGWCQLLGSLTKHMAPPTAGGSTEGACKKAVGVVVFSLARLLTDLPNQASSGEKMLESFRCFTGDLVSLPEQLMRRAGLGAHALAELPQVRRAYEMRADARKLFTRQARAALERMLQPSLTKDQAEAEAAAQAAAEALLQEEEAAKGTQSSSKKAKKKKGKKAKQPAEGAYDGDLVPALILGCLHLAADSACCNPRLDIRVMSIVLWWLAEFVKDFCGDPEGKWQAMHALICSQDDTAAVICKMLGSSGDSIAEAAPAADLLHALLAHMRGKTIWDRIADGSAKSS</sequence>
<reference evidence="2 3" key="1">
    <citation type="journal article" date="2024" name="Nat. Commun.">
        <title>Phylogenomics reveals the evolutionary origins of lichenization in chlorophyte algae.</title>
        <authorList>
            <person name="Puginier C."/>
            <person name="Libourel C."/>
            <person name="Otte J."/>
            <person name="Skaloud P."/>
            <person name="Haon M."/>
            <person name="Grisel S."/>
            <person name="Petersen M."/>
            <person name="Berrin J.G."/>
            <person name="Delaux P.M."/>
            <person name="Dal Grande F."/>
            <person name="Keller J."/>
        </authorList>
    </citation>
    <scope>NUCLEOTIDE SEQUENCE [LARGE SCALE GENOMIC DNA]</scope>
    <source>
        <strain evidence="2 3">SAG 2043</strain>
    </source>
</reference>
<dbReference type="AlphaFoldDB" id="A0AAW1R696"/>
<proteinExistence type="predicted"/>
<evidence type="ECO:0000256" key="1">
    <source>
        <dbReference type="SAM" id="MobiDB-lite"/>
    </source>
</evidence>
<evidence type="ECO:0000313" key="2">
    <source>
        <dbReference type="EMBL" id="KAK9828985.1"/>
    </source>
</evidence>
<keyword evidence="3" id="KW-1185">Reference proteome</keyword>